<keyword evidence="4" id="KW-1185">Reference proteome</keyword>
<dbReference type="InterPro" id="IPR007226">
    <property type="entry name" value="SRS_dom"/>
</dbReference>
<dbReference type="EMBL" id="NWUJ01000004">
    <property type="protein sequence ID" value="PFH36097.1"/>
    <property type="molecule type" value="Genomic_DNA"/>
</dbReference>
<keyword evidence="1" id="KW-1133">Transmembrane helix</keyword>
<organism evidence="3 4">
    <name type="scientific">Besnoitia besnoiti</name>
    <name type="common">Apicomplexan protozoan</name>
    <dbReference type="NCBI Taxonomy" id="94643"/>
    <lineage>
        <taxon>Eukaryota</taxon>
        <taxon>Sar</taxon>
        <taxon>Alveolata</taxon>
        <taxon>Apicomplexa</taxon>
        <taxon>Conoidasida</taxon>
        <taxon>Coccidia</taxon>
        <taxon>Eucoccidiorida</taxon>
        <taxon>Eimeriorina</taxon>
        <taxon>Sarcocystidae</taxon>
        <taxon>Besnoitia</taxon>
    </lineage>
</organism>
<dbReference type="AlphaFoldDB" id="A0A2A9MKF3"/>
<accession>A0A2A9MKF3</accession>
<evidence type="ECO:0000256" key="1">
    <source>
        <dbReference type="SAM" id="Phobius"/>
    </source>
</evidence>
<dbReference type="Proteomes" id="UP000224006">
    <property type="component" value="Chromosome IV"/>
</dbReference>
<dbReference type="Pfam" id="PF04092">
    <property type="entry name" value="SAG"/>
    <property type="match status" value="2"/>
</dbReference>
<feature type="transmembrane region" description="Helical" evidence="1">
    <location>
        <begin position="15"/>
        <end position="35"/>
    </location>
</feature>
<comment type="caution">
    <text evidence="3">The sequence shown here is derived from an EMBL/GenBank/DDBJ whole genome shotgun (WGS) entry which is preliminary data.</text>
</comment>
<dbReference type="InterPro" id="IPR028352">
    <property type="entry name" value="Surface_antig_SAG1"/>
</dbReference>
<dbReference type="KEGG" id="bbes:BESB_057480"/>
<keyword evidence="1" id="KW-0472">Membrane</keyword>
<dbReference type="GO" id="GO:0016020">
    <property type="term" value="C:membrane"/>
    <property type="evidence" value="ECO:0007669"/>
    <property type="project" value="InterPro"/>
</dbReference>
<dbReference type="InterPro" id="IPR036755">
    <property type="entry name" value="SRS_dom_sf"/>
</dbReference>
<proteinExistence type="predicted"/>
<reference evidence="3 4" key="1">
    <citation type="submission" date="2017-09" db="EMBL/GenBank/DDBJ databases">
        <title>Genome sequencing of Besnoitia besnoiti strain Bb-Ger1.</title>
        <authorList>
            <person name="Schares G."/>
            <person name="Venepally P."/>
            <person name="Lorenzi H.A."/>
        </authorList>
    </citation>
    <scope>NUCLEOTIDE SEQUENCE [LARGE SCALE GENOMIC DNA]</scope>
    <source>
        <strain evidence="3 4">Bb-Ger1</strain>
    </source>
</reference>
<dbReference type="GeneID" id="40310677"/>
<feature type="domain" description="SRS" evidence="2">
    <location>
        <begin position="57"/>
        <end position="187"/>
    </location>
</feature>
<dbReference type="VEuPathDB" id="ToxoDB:BESB_057480"/>
<feature type="domain" description="SRS" evidence="2">
    <location>
        <begin position="198"/>
        <end position="330"/>
    </location>
</feature>
<evidence type="ECO:0000313" key="4">
    <source>
        <dbReference type="Proteomes" id="UP000224006"/>
    </source>
</evidence>
<sequence>MEEGAEGKERVRSGLALPVLTFIATIVVFSGVPFLPGTGAEGVTSVSPACTASGSATTCTCSDAAAAASAAAASESKQSATLSKDTNILSVNCSGGLQFAPTGDKHTMVCSAEAGDLKQCNVEIVELLAGTPNDVKWKACDTQERNGKPSCQTLTIPQDNLPFVDQKFAVGCTGEDSTKKVCKVDVTLKAIASATNGQTVTCAYGAGSNESRQVVTLNPSKNSFTLVCGDKGTVLPTNYDTKFCSSDPAGTSTTCDGDYQSILPGFENGWWKKDDPDTPKSFTLSIPVDKFPKEQAKMVVACQQTTPKSSSKIAKDEIATSSVCRVDVTIEASAFAAAARGMKWAFASLAGTALLVMVSQA</sequence>
<dbReference type="OrthoDB" id="329695at2759"/>
<keyword evidence="1" id="KW-0812">Transmembrane</keyword>
<gene>
    <name evidence="3" type="ORF">BESB_057480</name>
</gene>
<dbReference type="RefSeq" id="XP_029220106.1">
    <property type="nucleotide sequence ID" value="XM_029364183.1"/>
</dbReference>
<dbReference type="PRINTS" id="PR01801">
    <property type="entry name" value="SURFCEANTIGN"/>
</dbReference>
<evidence type="ECO:0000259" key="2">
    <source>
        <dbReference type="Pfam" id="PF04092"/>
    </source>
</evidence>
<dbReference type="Gene3D" id="2.60.40.1320">
    <property type="entry name" value="SRS domain"/>
    <property type="match status" value="2"/>
</dbReference>
<evidence type="ECO:0000313" key="3">
    <source>
        <dbReference type="EMBL" id="PFH36097.1"/>
    </source>
</evidence>
<name>A0A2A9MKF3_BESBE</name>
<dbReference type="SUPFAM" id="SSF74877">
    <property type="entry name" value="Major surface antigen p30, SAG1"/>
    <property type="match status" value="2"/>
</dbReference>
<protein>
    <submittedName>
        <fullName evidence="3">SAG-related sequence</fullName>
    </submittedName>
</protein>